<organism evidence="1">
    <name type="scientific">marine sediment metagenome</name>
    <dbReference type="NCBI Taxonomy" id="412755"/>
    <lineage>
        <taxon>unclassified sequences</taxon>
        <taxon>metagenomes</taxon>
        <taxon>ecological metagenomes</taxon>
    </lineage>
</organism>
<accession>X1NJD5</accession>
<protein>
    <submittedName>
        <fullName evidence="1">Uncharacterized protein</fullName>
    </submittedName>
</protein>
<dbReference type="EMBL" id="BARV01019585">
    <property type="protein sequence ID" value="GAI18799.1"/>
    <property type="molecule type" value="Genomic_DNA"/>
</dbReference>
<gene>
    <name evidence="1" type="ORF">S06H3_32887</name>
</gene>
<name>X1NJD5_9ZZZZ</name>
<dbReference type="AlphaFoldDB" id="X1NJD5"/>
<proteinExistence type="predicted"/>
<feature type="non-terminal residue" evidence="1">
    <location>
        <position position="208"/>
    </location>
</feature>
<reference evidence="1" key="1">
    <citation type="journal article" date="2014" name="Front. Microbiol.">
        <title>High frequency of phylogenetically diverse reductive dehalogenase-homologous genes in deep subseafloor sedimentary metagenomes.</title>
        <authorList>
            <person name="Kawai M."/>
            <person name="Futagami T."/>
            <person name="Toyoda A."/>
            <person name="Takaki Y."/>
            <person name="Nishi S."/>
            <person name="Hori S."/>
            <person name="Arai W."/>
            <person name="Tsubouchi T."/>
            <person name="Morono Y."/>
            <person name="Uchiyama I."/>
            <person name="Ito T."/>
            <person name="Fujiyama A."/>
            <person name="Inagaki F."/>
            <person name="Takami H."/>
        </authorList>
    </citation>
    <scope>NUCLEOTIDE SEQUENCE</scope>
    <source>
        <strain evidence="1">Expedition CK06-06</strain>
    </source>
</reference>
<sequence length="208" mass="22385">MRVHVQEGPREQHGRETPLILCVTAVNFSHKVLCAAVFGGFGLLERSVPQLGFLMALQVRPCACMCVQACAWKHLHAYSVVYPRSVGASAKLTMLHARTQGAMLVYLAAVRPFREALLQAVELTCHALEAGLFACALALVNAQPNNGAATTYVMVGELQALKAAGARVLSPASGFIPMPRSHARAPHYATYGSDLRPRSAFVAFLRTS</sequence>
<comment type="caution">
    <text evidence="1">The sequence shown here is derived from an EMBL/GenBank/DDBJ whole genome shotgun (WGS) entry which is preliminary data.</text>
</comment>
<evidence type="ECO:0000313" key="1">
    <source>
        <dbReference type="EMBL" id="GAI18799.1"/>
    </source>
</evidence>